<proteinExistence type="predicted"/>
<gene>
    <name evidence="4" type="ORF">IAG43_04175</name>
</gene>
<dbReference type="KEGG" id="sgj:IAG43_04175"/>
<evidence type="ECO:0000259" key="2">
    <source>
        <dbReference type="Pfam" id="PF18082"/>
    </source>
</evidence>
<evidence type="ECO:0000259" key="3">
    <source>
        <dbReference type="Pfam" id="PF18164"/>
    </source>
</evidence>
<dbReference type="Gene3D" id="3.40.630.120">
    <property type="match status" value="1"/>
</dbReference>
<feature type="region of interest" description="Disordered" evidence="1">
    <location>
        <begin position="179"/>
        <end position="202"/>
    </location>
</feature>
<evidence type="ECO:0000313" key="5">
    <source>
        <dbReference type="Proteomes" id="UP000516230"/>
    </source>
</evidence>
<keyword evidence="5" id="KW-1185">Reference proteome</keyword>
<dbReference type="EMBL" id="CP060825">
    <property type="protein sequence ID" value="QNP62206.1"/>
    <property type="molecule type" value="Genomic_DNA"/>
</dbReference>
<dbReference type="Pfam" id="PF18164">
    <property type="entry name" value="GNAT_C"/>
    <property type="match status" value="1"/>
</dbReference>
<dbReference type="RefSeq" id="WP_187739406.1">
    <property type="nucleotide sequence ID" value="NZ_CP060825.1"/>
</dbReference>
<evidence type="ECO:0000256" key="1">
    <source>
        <dbReference type="SAM" id="MobiDB-lite"/>
    </source>
</evidence>
<reference evidence="4 5" key="1">
    <citation type="submission" date="2020-08" db="EMBL/GenBank/DDBJ databases">
        <title>A novel species.</title>
        <authorList>
            <person name="Gao J."/>
        </authorList>
    </citation>
    <scope>NUCLEOTIDE SEQUENCE [LARGE SCALE GENOMIC DNA]</scope>
    <source>
        <strain evidence="4 5">CRPJ-33</strain>
    </source>
</reference>
<dbReference type="Pfam" id="PF18082">
    <property type="entry name" value="NAT_N"/>
    <property type="match status" value="1"/>
</dbReference>
<name>A0A7H0HNU0_9ACTN</name>
<dbReference type="InterPro" id="IPR041644">
    <property type="entry name" value="GNAT_C"/>
</dbReference>
<dbReference type="Proteomes" id="UP000516230">
    <property type="component" value="Chromosome"/>
</dbReference>
<accession>A0A7H0HNU0</accession>
<feature type="domain" description="GNAT-like C-terminal" evidence="3">
    <location>
        <begin position="160"/>
        <end position="317"/>
    </location>
</feature>
<sequence>MTPDEWTAALLAQTPRAGVPDPRPLDPGVRDHALGVLAVPEADRPELLAALPDPARTPALWEALVRCHQTLFGTDRVPAAADWPAAPTALGAAGRWFWAHLFLLAVPRALEEQRRRGVPDAVVHATFADLGAKTASYRLAHGRGGFDRQTWMCRHFRGTLHRLGRLQFESTVYDSAAWGADAAPPGGPAEGEPVLDTHIPGDGPLTPADCDASFAAAGPFMAAHRPGTRFAFATCHSWLLDRTLADGLGPDANIPAFQRRFAAHGDEPVCDDDVLEFVFHAPPGTADRARLPRGNRLQRTLLDRLDRGGHWHLGRGWTPLP</sequence>
<feature type="domain" description="N-acyltransferase N-terminal" evidence="2">
    <location>
        <begin position="33"/>
        <end position="158"/>
    </location>
</feature>
<dbReference type="InterPro" id="IPR041273">
    <property type="entry name" value="NAT_N"/>
</dbReference>
<organism evidence="4 5">
    <name type="scientific">Streptomyces genisteinicus</name>
    <dbReference type="NCBI Taxonomy" id="2768068"/>
    <lineage>
        <taxon>Bacteria</taxon>
        <taxon>Bacillati</taxon>
        <taxon>Actinomycetota</taxon>
        <taxon>Actinomycetes</taxon>
        <taxon>Kitasatosporales</taxon>
        <taxon>Streptomycetaceae</taxon>
        <taxon>Streptomyces</taxon>
    </lineage>
</organism>
<protein>
    <submittedName>
        <fullName evidence="4">DUF5596 domain-containing protein</fullName>
    </submittedName>
</protein>
<evidence type="ECO:0000313" key="4">
    <source>
        <dbReference type="EMBL" id="QNP62206.1"/>
    </source>
</evidence>
<dbReference type="AlphaFoldDB" id="A0A7H0HNU0"/>